<sequence length="308" mass="35186">MLKTFGCGTFHHEADDDELPCQTTTRKSKARKDNPFSTRGLDKFSALLADLDERRQRIYSQMNPHDISFVRFVYSSTNDFVPIVVKVNNNNKSQELRVVKPRKLDHHHHQSDKPAVESSSAIIEDESKQPKLGNGEKKVKKKRLNWNWNWNLKSFDVWNPCFYVPIVMILILVFLTIFGRTVSTLCTCILWYVIPALKGSSDRSSSSSKNSKKKDCARGVSEIKKIGINDGLVNNEKKDYIRGFSEKKMAVSEEKMKIKKEYVRGWSENKMNTDGLMSPRISVGGSNGEVLKNKSVKSSAKHSHKKSW</sequence>
<dbReference type="InterPro" id="IPR045880">
    <property type="entry name" value="ZCF37"/>
</dbReference>
<evidence type="ECO:0000256" key="1">
    <source>
        <dbReference type="SAM" id="MobiDB-lite"/>
    </source>
</evidence>
<gene>
    <name evidence="3" type="ORF">PIB30_021481</name>
</gene>
<evidence type="ECO:0000313" key="4">
    <source>
        <dbReference type="Proteomes" id="UP001341840"/>
    </source>
</evidence>
<feature type="region of interest" description="Disordered" evidence="1">
    <location>
        <begin position="273"/>
        <end position="308"/>
    </location>
</feature>
<name>A0ABU6Y991_9FABA</name>
<reference evidence="3 4" key="1">
    <citation type="journal article" date="2023" name="Plants (Basel)">
        <title>Bridging the Gap: Combining Genomics and Transcriptomics Approaches to Understand Stylosanthes scabra, an Orphan Legume from the Brazilian Caatinga.</title>
        <authorList>
            <person name="Ferreira-Neto J.R.C."/>
            <person name="da Silva M.D."/>
            <person name="Binneck E."/>
            <person name="de Melo N.F."/>
            <person name="da Silva R.H."/>
            <person name="de Melo A.L.T.M."/>
            <person name="Pandolfi V."/>
            <person name="Bustamante F.O."/>
            <person name="Brasileiro-Vidal A.C."/>
            <person name="Benko-Iseppon A.M."/>
        </authorList>
    </citation>
    <scope>NUCLEOTIDE SEQUENCE [LARGE SCALE GENOMIC DNA]</scope>
    <source>
        <tissue evidence="3">Leaves</tissue>
    </source>
</reference>
<feature type="compositionally biased region" description="Basic residues" evidence="1">
    <location>
        <begin position="299"/>
        <end position="308"/>
    </location>
</feature>
<evidence type="ECO:0008006" key="5">
    <source>
        <dbReference type="Google" id="ProtNLM"/>
    </source>
</evidence>
<evidence type="ECO:0000256" key="2">
    <source>
        <dbReference type="SAM" id="Phobius"/>
    </source>
</evidence>
<keyword evidence="2" id="KW-0472">Membrane</keyword>
<evidence type="ECO:0000313" key="3">
    <source>
        <dbReference type="EMBL" id="MED6205844.1"/>
    </source>
</evidence>
<keyword evidence="4" id="KW-1185">Reference proteome</keyword>
<accession>A0ABU6Y991</accession>
<proteinExistence type="predicted"/>
<organism evidence="3 4">
    <name type="scientific">Stylosanthes scabra</name>
    <dbReference type="NCBI Taxonomy" id="79078"/>
    <lineage>
        <taxon>Eukaryota</taxon>
        <taxon>Viridiplantae</taxon>
        <taxon>Streptophyta</taxon>
        <taxon>Embryophyta</taxon>
        <taxon>Tracheophyta</taxon>
        <taxon>Spermatophyta</taxon>
        <taxon>Magnoliopsida</taxon>
        <taxon>eudicotyledons</taxon>
        <taxon>Gunneridae</taxon>
        <taxon>Pentapetalae</taxon>
        <taxon>rosids</taxon>
        <taxon>fabids</taxon>
        <taxon>Fabales</taxon>
        <taxon>Fabaceae</taxon>
        <taxon>Papilionoideae</taxon>
        <taxon>50 kb inversion clade</taxon>
        <taxon>dalbergioids sensu lato</taxon>
        <taxon>Dalbergieae</taxon>
        <taxon>Pterocarpus clade</taxon>
        <taxon>Stylosanthes</taxon>
    </lineage>
</organism>
<protein>
    <recommendedName>
        <fullName evidence="5">ZCF37</fullName>
    </recommendedName>
</protein>
<keyword evidence="2" id="KW-1133">Transmembrane helix</keyword>
<dbReference type="PANTHER" id="PTHR35275">
    <property type="entry name" value="ZCF37"/>
    <property type="match status" value="1"/>
</dbReference>
<dbReference type="Proteomes" id="UP001341840">
    <property type="component" value="Unassembled WGS sequence"/>
</dbReference>
<dbReference type="EMBL" id="JASCZI010241726">
    <property type="protein sequence ID" value="MED6205844.1"/>
    <property type="molecule type" value="Genomic_DNA"/>
</dbReference>
<keyword evidence="2" id="KW-0812">Transmembrane</keyword>
<dbReference type="PANTHER" id="PTHR35275:SF1">
    <property type="entry name" value="OS07G0585900 PROTEIN"/>
    <property type="match status" value="1"/>
</dbReference>
<feature type="region of interest" description="Disordered" evidence="1">
    <location>
        <begin position="102"/>
        <end position="121"/>
    </location>
</feature>
<comment type="caution">
    <text evidence="3">The sequence shown here is derived from an EMBL/GenBank/DDBJ whole genome shotgun (WGS) entry which is preliminary data.</text>
</comment>
<feature type="transmembrane region" description="Helical" evidence="2">
    <location>
        <begin position="162"/>
        <end position="194"/>
    </location>
</feature>